<organism evidence="6 7">
    <name type="scientific">Solimonas terrae</name>
    <dbReference type="NCBI Taxonomy" id="1396819"/>
    <lineage>
        <taxon>Bacteria</taxon>
        <taxon>Pseudomonadati</taxon>
        <taxon>Pseudomonadota</taxon>
        <taxon>Gammaproteobacteria</taxon>
        <taxon>Nevskiales</taxon>
        <taxon>Nevskiaceae</taxon>
        <taxon>Solimonas</taxon>
    </lineage>
</organism>
<dbReference type="InterPro" id="IPR025166">
    <property type="entry name" value="Integrase_DNA_bind_dom"/>
</dbReference>
<keyword evidence="4" id="KW-0233">DNA recombination</keyword>
<dbReference type="InterPro" id="IPR038488">
    <property type="entry name" value="Integrase_DNA-bd_sf"/>
</dbReference>
<name>A0A6M2BUL1_9GAMM</name>
<dbReference type="CDD" id="cd00801">
    <property type="entry name" value="INT_P4_C"/>
    <property type="match status" value="1"/>
</dbReference>
<dbReference type="PANTHER" id="PTHR30629">
    <property type="entry name" value="PROPHAGE INTEGRASE"/>
    <property type="match status" value="1"/>
</dbReference>
<dbReference type="GO" id="GO:0003677">
    <property type="term" value="F:DNA binding"/>
    <property type="evidence" value="ECO:0007669"/>
    <property type="project" value="UniProtKB-KW"/>
</dbReference>
<proteinExistence type="inferred from homology"/>
<evidence type="ECO:0000256" key="4">
    <source>
        <dbReference type="ARBA" id="ARBA00023172"/>
    </source>
</evidence>
<dbReference type="InterPro" id="IPR010998">
    <property type="entry name" value="Integrase_recombinase_N"/>
</dbReference>
<dbReference type="GO" id="GO:0015074">
    <property type="term" value="P:DNA integration"/>
    <property type="evidence" value="ECO:0007669"/>
    <property type="project" value="UniProtKB-KW"/>
</dbReference>
<keyword evidence="7" id="KW-1185">Reference proteome</keyword>
<keyword evidence="2" id="KW-0229">DNA integration</keyword>
<reference evidence="6 7" key="1">
    <citation type="journal article" date="2014" name="Int. J. Syst. Evol. Microbiol.">
        <title>Solimonas terrae sp. nov., isolated from soil.</title>
        <authorList>
            <person name="Kim S.J."/>
            <person name="Moon J.Y."/>
            <person name="Weon H.Y."/>
            <person name="Ahn J.H."/>
            <person name="Chen W.M."/>
            <person name="Kwon S.W."/>
        </authorList>
    </citation>
    <scope>NUCLEOTIDE SEQUENCE [LARGE SCALE GENOMIC DNA]</scope>
    <source>
        <strain evidence="6 7">KIS83-12</strain>
    </source>
</reference>
<dbReference type="Gene3D" id="1.10.150.130">
    <property type="match status" value="1"/>
</dbReference>
<dbReference type="Gene3D" id="1.10.443.10">
    <property type="entry name" value="Intergrase catalytic core"/>
    <property type="match status" value="1"/>
</dbReference>
<dbReference type="AlphaFoldDB" id="A0A6M2BUL1"/>
<evidence type="ECO:0000256" key="2">
    <source>
        <dbReference type="ARBA" id="ARBA00022908"/>
    </source>
</evidence>
<dbReference type="InterPro" id="IPR002104">
    <property type="entry name" value="Integrase_catalytic"/>
</dbReference>
<dbReference type="PROSITE" id="PS51898">
    <property type="entry name" value="TYR_RECOMBINASE"/>
    <property type="match status" value="1"/>
</dbReference>
<evidence type="ECO:0000256" key="3">
    <source>
        <dbReference type="ARBA" id="ARBA00023125"/>
    </source>
</evidence>
<keyword evidence="3 6" id="KW-0238">DNA-binding</keyword>
<dbReference type="InterPro" id="IPR013762">
    <property type="entry name" value="Integrase-like_cat_sf"/>
</dbReference>
<dbReference type="PANTHER" id="PTHR30629:SF2">
    <property type="entry name" value="PROPHAGE INTEGRASE INTS-RELATED"/>
    <property type="match status" value="1"/>
</dbReference>
<dbReference type="Proteomes" id="UP000472676">
    <property type="component" value="Unassembled WGS sequence"/>
</dbReference>
<evidence type="ECO:0000313" key="7">
    <source>
        <dbReference type="Proteomes" id="UP000472676"/>
    </source>
</evidence>
<protein>
    <submittedName>
        <fullName evidence="6">Integrase arm-type DNA-binding domain-containing protein</fullName>
    </submittedName>
</protein>
<dbReference type="Pfam" id="PF22022">
    <property type="entry name" value="Phage_int_M"/>
    <property type="match status" value="1"/>
</dbReference>
<evidence type="ECO:0000313" key="6">
    <source>
        <dbReference type="EMBL" id="NGY05891.1"/>
    </source>
</evidence>
<dbReference type="SUPFAM" id="SSF56349">
    <property type="entry name" value="DNA breaking-rejoining enzymes"/>
    <property type="match status" value="1"/>
</dbReference>
<dbReference type="Pfam" id="PF00589">
    <property type="entry name" value="Phage_integrase"/>
    <property type="match status" value="1"/>
</dbReference>
<dbReference type="EMBL" id="JAAMOW010000007">
    <property type="protein sequence ID" value="NGY05891.1"/>
    <property type="molecule type" value="Genomic_DNA"/>
</dbReference>
<dbReference type="InterPro" id="IPR053876">
    <property type="entry name" value="Phage_int_M"/>
</dbReference>
<dbReference type="RefSeq" id="WP_166258297.1">
    <property type="nucleotide sequence ID" value="NZ_JAAMOW010000007.1"/>
</dbReference>
<dbReference type="Gene3D" id="3.30.160.390">
    <property type="entry name" value="Integrase, DNA-binding domain"/>
    <property type="match status" value="1"/>
</dbReference>
<evidence type="ECO:0000256" key="1">
    <source>
        <dbReference type="ARBA" id="ARBA00008857"/>
    </source>
</evidence>
<comment type="caution">
    <text evidence="6">The sequence shown here is derived from an EMBL/GenBank/DDBJ whole genome shotgun (WGS) entry which is preliminary data.</text>
</comment>
<feature type="domain" description="Tyr recombinase" evidence="5">
    <location>
        <begin position="203"/>
        <end position="382"/>
    </location>
</feature>
<gene>
    <name evidence="6" type="ORF">G7Y85_14045</name>
</gene>
<sequence>MLSTLGIKSAKPRAQPYKLSDQQGLYLLVQPSGSKLWRYKFRIRGIEGKQSLGAFPEVSLAEARERHADSRKLVAQGISPVAARRREEQSRKQADLERTTGVFSTMVAGWRAITEASLRKATIKQRSREITNDLLPKLKNRPIQEITRLELTTVLKGVEARAPEVARNLRGYIFGIFEHAIDCGLIDQNPTPPLRVMRRRRQQHYAALPDHRIGEFLRALEANTALTELTRIAMLLLLLTACRKAEVIEARWTEFDLIRAQWAIPADRMKGGAPHWVPLSRQAMDLLKRLREISEPNRVHLFPNRRDPQRPMANRSLNAVFERLGFAKQGTPHGMRAMFSTYFHSISENPDVIELCLAHAPKDPIRAAYNRHRYQSERRAMLQHWADYLDCCRQRTPASGPEPHFPKSDIPFLGTAFAINAAAPAEAAA</sequence>
<accession>A0A6M2BUL1</accession>
<dbReference type="InterPro" id="IPR011010">
    <property type="entry name" value="DNA_brk_join_enz"/>
</dbReference>
<dbReference type="Pfam" id="PF13356">
    <property type="entry name" value="Arm-DNA-bind_3"/>
    <property type="match status" value="1"/>
</dbReference>
<dbReference type="GO" id="GO:0006310">
    <property type="term" value="P:DNA recombination"/>
    <property type="evidence" value="ECO:0007669"/>
    <property type="project" value="UniProtKB-KW"/>
</dbReference>
<evidence type="ECO:0000259" key="5">
    <source>
        <dbReference type="PROSITE" id="PS51898"/>
    </source>
</evidence>
<comment type="similarity">
    <text evidence="1">Belongs to the 'phage' integrase family.</text>
</comment>
<dbReference type="InterPro" id="IPR050808">
    <property type="entry name" value="Phage_Integrase"/>
</dbReference>